<reference evidence="10 11" key="1">
    <citation type="submission" date="2018-06" db="EMBL/GenBank/DDBJ databases">
        <title>Novel Chryseobacterium species.</title>
        <authorList>
            <person name="Newman J."/>
            <person name="Hugo C."/>
            <person name="Oosthuizen L."/>
            <person name="Charimba G."/>
        </authorList>
    </citation>
    <scope>NUCLEOTIDE SEQUENCE [LARGE SCALE GENOMIC DNA]</scope>
    <source>
        <strain evidence="10 11">7_F195</strain>
    </source>
</reference>
<sequence>MKKSYWILFLFIIVKFVLQYSIISPEYELHRDEYLHLDQGQHLAWGYLSVPPVNSWLAWWINMLGNSVFWVKFFPALLGTMTIIVVWLIVEELRGSLFAKTLAAIGILLSVLLRVNMLFQPTSMEIFLWVSLYYVLIKYFNSLQPKWIYTAAVIFGLGFLNKYNIAFSVIGLIPALLLTKQRRIFMSLHLYWAGLLVLLIISPNLFWQYKNQFPMIHHMKELSEKQLVNVDRLDFLKSQILFFIGSFIVIAAGWVSLIFYKPFSKFKFFLWSYLITIALFLFFKAKDYYAIGVYPVYIAFGSVFLENLFDKGWKKLLRPVCILIPVLLFLPLYHVTFPNKSAEYIIGHQEEYRKFGLLRWEDGKDHALPQDFADMQGWKELAQKVDKQYSELSKSGNTMVLCDNYGQTGAINYYSKIGVKAMSFHADYINWIDLSKKYKNVIRVKDASEAPKELNESGSFFEVAELKDSITNPYAREKGTAIFSLQGAKIDINKRIQDEITEVKNEWK</sequence>
<evidence type="ECO:0000259" key="9">
    <source>
        <dbReference type="Pfam" id="PF13231"/>
    </source>
</evidence>
<keyword evidence="11" id="KW-1185">Reference proteome</keyword>
<keyword evidence="6 8" id="KW-1133">Transmembrane helix</keyword>
<dbReference type="Pfam" id="PF13231">
    <property type="entry name" value="PMT_2"/>
    <property type="match status" value="1"/>
</dbReference>
<feature type="transmembrane region" description="Helical" evidence="8">
    <location>
        <begin position="190"/>
        <end position="209"/>
    </location>
</feature>
<feature type="transmembrane region" description="Helical" evidence="8">
    <location>
        <begin position="122"/>
        <end position="141"/>
    </location>
</feature>
<keyword evidence="2" id="KW-1003">Cell membrane</keyword>
<dbReference type="PANTHER" id="PTHR33908:SF11">
    <property type="entry name" value="MEMBRANE PROTEIN"/>
    <property type="match status" value="1"/>
</dbReference>
<dbReference type="GO" id="GO:0016763">
    <property type="term" value="F:pentosyltransferase activity"/>
    <property type="evidence" value="ECO:0007669"/>
    <property type="project" value="TreeGrafter"/>
</dbReference>
<gene>
    <name evidence="10" type="ORF">DRF67_03905</name>
</gene>
<evidence type="ECO:0000313" key="11">
    <source>
        <dbReference type="Proteomes" id="UP000256257"/>
    </source>
</evidence>
<feature type="transmembrane region" description="Helical" evidence="8">
    <location>
        <begin position="96"/>
        <end position="115"/>
    </location>
</feature>
<feature type="transmembrane region" description="Helical" evidence="8">
    <location>
        <begin position="289"/>
        <end position="309"/>
    </location>
</feature>
<evidence type="ECO:0000256" key="6">
    <source>
        <dbReference type="ARBA" id="ARBA00022989"/>
    </source>
</evidence>
<feature type="transmembrane region" description="Helical" evidence="8">
    <location>
        <begin position="43"/>
        <end position="61"/>
    </location>
</feature>
<dbReference type="GO" id="GO:0005886">
    <property type="term" value="C:plasma membrane"/>
    <property type="evidence" value="ECO:0007669"/>
    <property type="project" value="UniProtKB-SubCell"/>
</dbReference>
<protein>
    <submittedName>
        <fullName evidence="10">Glycosyl transferase</fullName>
    </submittedName>
</protein>
<keyword evidence="4 10" id="KW-0808">Transferase</keyword>
<feature type="transmembrane region" description="Helical" evidence="8">
    <location>
        <begin position="316"/>
        <end position="335"/>
    </location>
</feature>
<feature type="transmembrane region" description="Helical" evidence="8">
    <location>
        <begin position="147"/>
        <end position="178"/>
    </location>
</feature>
<dbReference type="InterPro" id="IPR050297">
    <property type="entry name" value="LipidA_mod_glycosyltrf_83"/>
</dbReference>
<dbReference type="PANTHER" id="PTHR33908">
    <property type="entry name" value="MANNOSYLTRANSFERASE YKCB-RELATED"/>
    <property type="match status" value="1"/>
</dbReference>
<feature type="domain" description="Glycosyltransferase RgtA/B/C/D-like" evidence="9">
    <location>
        <begin position="50"/>
        <end position="207"/>
    </location>
</feature>
<keyword evidence="7 8" id="KW-0472">Membrane</keyword>
<evidence type="ECO:0000256" key="7">
    <source>
        <dbReference type="ARBA" id="ARBA00023136"/>
    </source>
</evidence>
<proteinExistence type="predicted"/>
<organism evidence="10 11">
    <name type="scientific">Chryseobacterium pennipullorum</name>
    <dbReference type="NCBI Taxonomy" id="2258963"/>
    <lineage>
        <taxon>Bacteria</taxon>
        <taxon>Pseudomonadati</taxon>
        <taxon>Bacteroidota</taxon>
        <taxon>Flavobacteriia</taxon>
        <taxon>Flavobacteriales</taxon>
        <taxon>Weeksellaceae</taxon>
        <taxon>Chryseobacterium group</taxon>
        <taxon>Chryseobacterium</taxon>
    </lineage>
</organism>
<comment type="caution">
    <text evidence="10">The sequence shown here is derived from an EMBL/GenBank/DDBJ whole genome shotgun (WGS) entry which is preliminary data.</text>
</comment>
<dbReference type="EMBL" id="QNVV01000002">
    <property type="protein sequence ID" value="REC49619.1"/>
    <property type="molecule type" value="Genomic_DNA"/>
</dbReference>
<keyword evidence="5 8" id="KW-0812">Transmembrane</keyword>
<dbReference type="InterPro" id="IPR038731">
    <property type="entry name" value="RgtA/B/C-like"/>
</dbReference>
<feature type="transmembrane region" description="Helical" evidence="8">
    <location>
        <begin position="240"/>
        <end position="259"/>
    </location>
</feature>
<dbReference type="AlphaFoldDB" id="A0A3D9B871"/>
<feature type="transmembrane region" description="Helical" evidence="8">
    <location>
        <begin position="266"/>
        <end position="283"/>
    </location>
</feature>
<evidence type="ECO:0000256" key="3">
    <source>
        <dbReference type="ARBA" id="ARBA00022676"/>
    </source>
</evidence>
<evidence type="ECO:0000256" key="1">
    <source>
        <dbReference type="ARBA" id="ARBA00004651"/>
    </source>
</evidence>
<accession>A0A3D9B871</accession>
<dbReference type="OrthoDB" id="9813729at2"/>
<evidence type="ECO:0000313" key="10">
    <source>
        <dbReference type="EMBL" id="REC49619.1"/>
    </source>
</evidence>
<keyword evidence="3" id="KW-0328">Glycosyltransferase</keyword>
<evidence type="ECO:0000256" key="2">
    <source>
        <dbReference type="ARBA" id="ARBA00022475"/>
    </source>
</evidence>
<feature type="transmembrane region" description="Helical" evidence="8">
    <location>
        <begin position="5"/>
        <end position="23"/>
    </location>
</feature>
<feature type="transmembrane region" description="Helical" evidence="8">
    <location>
        <begin position="73"/>
        <end position="90"/>
    </location>
</feature>
<comment type="subcellular location">
    <subcellularLocation>
        <location evidence="1">Cell membrane</location>
        <topology evidence="1">Multi-pass membrane protein</topology>
    </subcellularLocation>
</comment>
<dbReference type="GO" id="GO:0009103">
    <property type="term" value="P:lipopolysaccharide biosynthetic process"/>
    <property type="evidence" value="ECO:0007669"/>
    <property type="project" value="UniProtKB-ARBA"/>
</dbReference>
<dbReference type="RefSeq" id="WP_115926837.1">
    <property type="nucleotide sequence ID" value="NZ_QNVV01000002.1"/>
</dbReference>
<evidence type="ECO:0000256" key="5">
    <source>
        <dbReference type="ARBA" id="ARBA00022692"/>
    </source>
</evidence>
<name>A0A3D9B871_9FLAO</name>
<dbReference type="Proteomes" id="UP000256257">
    <property type="component" value="Unassembled WGS sequence"/>
</dbReference>
<evidence type="ECO:0000256" key="4">
    <source>
        <dbReference type="ARBA" id="ARBA00022679"/>
    </source>
</evidence>
<evidence type="ECO:0000256" key="8">
    <source>
        <dbReference type="SAM" id="Phobius"/>
    </source>
</evidence>